<dbReference type="HOGENOM" id="CLU_001570_14_4_1"/>
<proteinExistence type="inferred from homology"/>
<organism evidence="9 10">
    <name type="scientific">Phlebiopsis gigantea (strain 11061_1 CR5-6)</name>
    <name type="common">White-rot fungus</name>
    <name type="synonym">Peniophora gigantea</name>
    <dbReference type="NCBI Taxonomy" id="745531"/>
    <lineage>
        <taxon>Eukaryota</taxon>
        <taxon>Fungi</taxon>
        <taxon>Dikarya</taxon>
        <taxon>Basidiomycota</taxon>
        <taxon>Agaricomycotina</taxon>
        <taxon>Agaricomycetes</taxon>
        <taxon>Polyporales</taxon>
        <taxon>Phanerochaetaceae</taxon>
        <taxon>Phlebiopsis</taxon>
    </lineage>
</organism>
<feature type="binding site" description="axial binding residue" evidence="7">
    <location>
        <position position="452"/>
    </location>
    <ligand>
        <name>heme</name>
        <dbReference type="ChEBI" id="CHEBI:30413"/>
    </ligand>
    <ligandPart>
        <name>Fe</name>
        <dbReference type="ChEBI" id="CHEBI:18248"/>
    </ligandPart>
</feature>
<dbReference type="GO" id="GO:0016705">
    <property type="term" value="F:oxidoreductase activity, acting on paired donors, with incorporation or reduction of molecular oxygen"/>
    <property type="evidence" value="ECO:0007669"/>
    <property type="project" value="InterPro"/>
</dbReference>
<dbReference type="CDD" id="cd11062">
    <property type="entry name" value="CYP58-like"/>
    <property type="match status" value="1"/>
</dbReference>
<dbReference type="InterPro" id="IPR002403">
    <property type="entry name" value="Cyt_P450_E_grp-IV"/>
</dbReference>
<evidence type="ECO:0000256" key="2">
    <source>
        <dbReference type="ARBA" id="ARBA00005179"/>
    </source>
</evidence>
<keyword evidence="10" id="KW-1185">Reference proteome</keyword>
<evidence type="ECO:0000256" key="6">
    <source>
        <dbReference type="ARBA" id="ARBA00023004"/>
    </source>
</evidence>
<dbReference type="STRING" id="745531.A0A0C3NUD0"/>
<comment type="pathway">
    <text evidence="2">Secondary metabolite biosynthesis.</text>
</comment>
<dbReference type="EMBL" id="KN840472">
    <property type="protein sequence ID" value="KIP08929.1"/>
    <property type="molecule type" value="Genomic_DNA"/>
</dbReference>
<dbReference type="Gene3D" id="1.10.630.10">
    <property type="entry name" value="Cytochrome P450"/>
    <property type="match status" value="1"/>
</dbReference>
<dbReference type="InterPro" id="IPR036396">
    <property type="entry name" value="Cyt_P450_sf"/>
</dbReference>
<dbReference type="GO" id="GO:0004497">
    <property type="term" value="F:monooxygenase activity"/>
    <property type="evidence" value="ECO:0007669"/>
    <property type="project" value="UniProtKB-KW"/>
</dbReference>
<dbReference type="OrthoDB" id="1470350at2759"/>
<dbReference type="GO" id="GO:0005506">
    <property type="term" value="F:iron ion binding"/>
    <property type="evidence" value="ECO:0007669"/>
    <property type="project" value="InterPro"/>
</dbReference>
<evidence type="ECO:0000313" key="10">
    <source>
        <dbReference type="Proteomes" id="UP000053257"/>
    </source>
</evidence>
<keyword evidence="5 8" id="KW-0560">Oxidoreductase</keyword>
<accession>A0A0C3NUD0</accession>
<evidence type="ECO:0000256" key="7">
    <source>
        <dbReference type="PIRSR" id="PIRSR602403-1"/>
    </source>
</evidence>
<dbReference type="Pfam" id="PF00067">
    <property type="entry name" value="p450"/>
    <property type="match status" value="1"/>
</dbReference>
<protein>
    <submittedName>
        <fullName evidence="9">Uncharacterized protein</fullName>
    </submittedName>
</protein>
<keyword evidence="4 7" id="KW-0479">Metal-binding</keyword>
<reference evidence="9 10" key="1">
    <citation type="journal article" date="2014" name="PLoS Genet.">
        <title>Analysis of the Phlebiopsis gigantea genome, transcriptome and secretome provides insight into its pioneer colonization strategies of wood.</title>
        <authorList>
            <person name="Hori C."/>
            <person name="Ishida T."/>
            <person name="Igarashi K."/>
            <person name="Samejima M."/>
            <person name="Suzuki H."/>
            <person name="Master E."/>
            <person name="Ferreira P."/>
            <person name="Ruiz-Duenas F.J."/>
            <person name="Held B."/>
            <person name="Canessa P."/>
            <person name="Larrondo L.F."/>
            <person name="Schmoll M."/>
            <person name="Druzhinina I.S."/>
            <person name="Kubicek C.P."/>
            <person name="Gaskell J.A."/>
            <person name="Kersten P."/>
            <person name="St John F."/>
            <person name="Glasner J."/>
            <person name="Sabat G."/>
            <person name="Splinter BonDurant S."/>
            <person name="Syed K."/>
            <person name="Yadav J."/>
            <person name="Mgbeahuruike A.C."/>
            <person name="Kovalchuk A."/>
            <person name="Asiegbu F.O."/>
            <person name="Lackner G."/>
            <person name="Hoffmeister D."/>
            <person name="Rencoret J."/>
            <person name="Gutierrez A."/>
            <person name="Sun H."/>
            <person name="Lindquist E."/>
            <person name="Barry K."/>
            <person name="Riley R."/>
            <person name="Grigoriev I.V."/>
            <person name="Henrissat B."/>
            <person name="Kues U."/>
            <person name="Berka R.M."/>
            <person name="Martinez A.T."/>
            <person name="Covert S.F."/>
            <person name="Blanchette R.A."/>
            <person name="Cullen D."/>
        </authorList>
    </citation>
    <scope>NUCLEOTIDE SEQUENCE [LARGE SCALE GENOMIC DNA]</scope>
    <source>
        <strain evidence="9 10">11061_1 CR5-6</strain>
    </source>
</reference>
<evidence type="ECO:0000256" key="4">
    <source>
        <dbReference type="ARBA" id="ARBA00022723"/>
    </source>
</evidence>
<dbReference type="Proteomes" id="UP000053257">
    <property type="component" value="Unassembled WGS sequence"/>
</dbReference>
<comment type="similarity">
    <text evidence="3 8">Belongs to the cytochrome P450 family.</text>
</comment>
<evidence type="ECO:0000313" key="9">
    <source>
        <dbReference type="EMBL" id="KIP08929.1"/>
    </source>
</evidence>
<comment type="cofactor">
    <cofactor evidence="1 7">
        <name>heme</name>
        <dbReference type="ChEBI" id="CHEBI:30413"/>
    </cofactor>
</comment>
<evidence type="ECO:0000256" key="8">
    <source>
        <dbReference type="RuleBase" id="RU000461"/>
    </source>
</evidence>
<dbReference type="PRINTS" id="PR00465">
    <property type="entry name" value="EP450IV"/>
</dbReference>
<keyword evidence="7 8" id="KW-0349">Heme</keyword>
<dbReference type="InterPro" id="IPR017972">
    <property type="entry name" value="Cyt_P450_CS"/>
</dbReference>
<dbReference type="InterPro" id="IPR001128">
    <property type="entry name" value="Cyt_P450"/>
</dbReference>
<evidence type="ECO:0000256" key="3">
    <source>
        <dbReference type="ARBA" id="ARBA00010617"/>
    </source>
</evidence>
<dbReference type="PANTHER" id="PTHR24305">
    <property type="entry name" value="CYTOCHROME P450"/>
    <property type="match status" value="1"/>
</dbReference>
<dbReference type="AlphaFoldDB" id="A0A0C3NUD0"/>
<dbReference type="PROSITE" id="PS00086">
    <property type="entry name" value="CYTOCHROME_P450"/>
    <property type="match status" value="1"/>
</dbReference>
<sequence>MFKLLPVATGTSASTISQWGASLVFSAVAWAVCKTIYNVYLHPLAKYPGPKLAAATLWWQAWIEVISGQSLSLELVNLHAIHGDIVRIGPNELHFSKPSVYHEIYNQKSRWHKDMKMYGVFADKLSTLTIPDYERAKKRRDVTTPLFSRKNVVQMQYLVQECIEKTCANIDGHIKDGRQVDLFHAFRCCAVDVIFSICFATPLNATSSPNFRAPLVHAMHAALPMAMVFKNFPTFQTIMSFCPPSLAGYLNPELKGLLNVREMLMKQVKEVKSDPQVLADYPYRTIYHEFLKDKNSILPDLELRDEAVLFVNAGTDTASDALIHGSVRILDNPEICEKLQTELDNAWPTLEEVPRFEQLEKLPYLTAVIKEALRFSHGVVQPMTRVVPDGGAQISGEYIPGGTVVGISNLFIHWDEEIFPDHLAFKPERWLGPEADSLDQWLVSFSKGPRSCLGINLGWCELYMSFANFFRRYNFELVDFIPADLTWKDCYLPRYEGKPISVKAKRRST</sequence>
<evidence type="ECO:0000256" key="5">
    <source>
        <dbReference type="ARBA" id="ARBA00023002"/>
    </source>
</evidence>
<name>A0A0C3NUD0_PHLG1</name>
<dbReference type="SUPFAM" id="SSF48264">
    <property type="entry name" value="Cytochrome P450"/>
    <property type="match status" value="1"/>
</dbReference>
<gene>
    <name evidence="9" type="ORF">PHLGIDRAFT_103554</name>
</gene>
<dbReference type="GO" id="GO:0020037">
    <property type="term" value="F:heme binding"/>
    <property type="evidence" value="ECO:0007669"/>
    <property type="project" value="InterPro"/>
</dbReference>
<dbReference type="InterPro" id="IPR050121">
    <property type="entry name" value="Cytochrome_P450_monoxygenase"/>
</dbReference>
<keyword evidence="8" id="KW-0503">Monooxygenase</keyword>
<dbReference type="PRINTS" id="PR00385">
    <property type="entry name" value="P450"/>
</dbReference>
<dbReference type="PANTHER" id="PTHR24305:SF157">
    <property type="entry name" value="N-ACETYLTRYPTOPHAN 6-HYDROXYLASE IVOC-RELATED"/>
    <property type="match status" value="1"/>
</dbReference>
<evidence type="ECO:0000256" key="1">
    <source>
        <dbReference type="ARBA" id="ARBA00001971"/>
    </source>
</evidence>
<keyword evidence="6 7" id="KW-0408">Iron</keyword>